<dbReference type="InterPro" id="IPR037518">
    <property type="entry name" value="MPN"/>
</dbReference>
<keyword evidence="1" id="KW-0645">Protease</keyword>
<dbReference type="GO" id="GO:0008237">
    <property type="term" value="F:metallopeptidase activity"/>
    <property type="evidence" value="ECO:0007669"/>
    <property type="project" value="UniProtKB-KW"/>
</dbReference>
<accession>A0A0S3EZX7</accession>
<dbReference type="EMBL" id="CP013264">
    <property type="protein sequence ID" value="ALR20993.1"/>
    <property type="molecule type" value="Genomic_DNA"/>
</dbReference>
<sequence length="187" mass="21225">MIVTLPPDLIAKFEKALSRAGTREIGGVLVGEHVADEEFRVVDLSVQRSGGTESCFVRHPKKHRRFMRSFFRRTGADYARFNYLGEWHSHPLYLPVPSTTDLAQMQLIVEDGSDAPLFAVLLIIRLDGGERIELGATAFTPGSSPTRVEIRVQPRPADDPTLSGKPTLWSWQRSGWWRRQDINRRND</sequence>
<dbReference type="RefSeq" id="WP_062065050.1">
    <property type="nucleotide sequence ID" value="NZ_CP013264.1"/>
</dbReference>
<feature type="domain" description="MPN" evidence="6">
    <location>
        <begin position="3"/>
        <end position="143"/>
    </location>
</feature>
<organism evidence="7 8">
    <name type="scientific">Sphingobium baderi</name>
    <dbReference type="NCBI Taxonomy" id="1332080"/>
    <lineage>
        <taxon>Bacteria</taxon>
        <taxon>Pseudomonadati</taxon>
        <taxon>Pseudomonadota</taxon>
        <taxon>Alphaproteobacteria</taxon>
        <taxon>Sphingomonadales</taxon>
        <taxon>Sphingomonadaceae</taxon>
        <taxon>Sphingobium</taxon>
    </lineage>
</organism>
<dbReference type="Pfam" id="PF14464">
    <property type="entry name" value="Prok-JAB"/>
    <property type="match status" value="1"/>
</dbReference>
<reference evidence="7 8" key="1">
    <citation type="submission" date="2015-11" db="EMBL/GenBank/DDBJ databases">
        <title>A Two-component Flavoprotein Monooxygenase System MeaXY Responsible for para-Hydroxylation of 2-Methyl-6-ethylaniline and 2,6-Diethylaniline in Sphingobium baderi DE-13.</title>
        <authorList>
            <person name="Cheng M."/>
            <person name="Meng Q."/>
            <person name="Yang Y."/>
            <person name="Chu C."/>
            <person name="Yan X."/>
            <person name="He J."/>
            <person name="Li S."/>
        </authorList>
    </citation>
    <scope>NUCLEOTIDE SEQUENCE [LARGE SCALE GENOMIC DNA]</scope>
    <source>
        <strain evidence="7 8">DE-13</strain>
    </source>
</reference>
<dbReference type="GO" id="GO:0046872">
    <property type="term" value="F:metal ion binding"/>
    <property type="evidence" value="ECO:0007669"/>
    <property type="project" value="UniProtKB-KW"/>
</dbReference>
<dbReference type="Gene3D" id="3.40.140.10">
    <property type="entry name" value="Cytidine Deaminase, domain 2"/>
    <property type="match status" value="1"/>
</dbReference>
<dbReference type="KEGG" id="sbd:ATN00_12470"/>
<evidence type="ECO:0000313" key="8">
    <source>
        <dbReference type="Proteomes" id="UP000056968"/>
    </source>
</evidence>
<dbReference type="STRING" id="1332080.ATN00_12470"/>
<keyword evidence="8" id="KW-1185">Reference proteome</keyword>
<gene>
    <name evidence="7" type="ORF">ATN00_12470</name>
</gene>
<evidence type="ECO:0000256" key="5">
    <source>
        <dbReference type="ARBA" id="ARBA00023049"/>
    </source>
</evidence>
<dbReference type="Proteomes" id="UP000056968">
    <property type="component" value="Chromosome"/>
</dbReference>
<keyword evidence="4" id="KW-0862">Zinc</keyword>
<evidence type="ECO:0000313" key="7">
    <source>
        <dbReference type="EMBL" id="ALR20993.1"/>
    </source>
</evidence>
<dbReference type="PROSITE" id="PS50249">
    <property type="entry name" value="MPN"/>
    <property type="match status" value="1"/>
</dbReference>
<keyword evidence="3" id="KW-0378">Hydrolase</keyword>
<proteinExistence type="predicted"/>
<dbReference type="SUPFAM" id="SSF102712">
    <property type="entry name" value="JAB1/MPN domain"/>
    <property type="match status" value="1"/>
</dbReference>
<evidence type="ECO:0000259" key="6">
    <source>
        <dbReference type="PROSITE" id="PS50249"/>
    </source>
</evidence>
<protein>
    <recommendedName>
        <fullName evidence="6">MPN domain-containing protein</fullName>
    </recommendedName>
</protein>
<dbReference type="OrthoDB" id="7848394at2"/>
<evidence type="ECO:0000256" key="1">
    <source>
        <dbReference type="ARBA" id="ARBA00022670"/>
    </source>
</evidence>
<keyword evidence="2" id="KW-0479">Metal-binding</keyword>
<evidence type="ECO:0000256" key="3">
    <source>
        <dbReference type="ARBA" id="ARBA00022801"/>
    </source>
</evidence>
<evidence type="ECO:0000256" key="2">
    <source>
        <dbReference type="ARBA" id="ARBA00022723"/>
    </source>
</evidence>
<name>A0A0S3EZX7_9SPHN</name>
<dbReference type="InterPro" id="IPR028090">
    <property type="entry name" value="JAB_dom_prok"/>
</dbReference>
<dbReference type="GO" id="GO:0006508">
    <property type="term" value="P:proteolysis"/>
    <property type="evidence" value="ECO:0007669"/>
    <property type="project" value="UniProtKB-KW"/>
</dbReference>
<evidence type="ECO:0000256" key="4">
    <source>
        <dbReference type="ARBA" id="ARBA00022833"/>
    </source>
</evidence>
<keyword evidence="5" id="KW-0482">Metalloprotease</keyword>
<dbReference type="AlphaFoldDB" id="A0A0S3EZX7"/>